<protein>
    <submittedName>
        <fullName evidence="1">Type II toxin-antitoxin system VapC family toxin</fullName>
    </submittedName>
</protein>
<reference evidence="1 2" key="1">
    <citation type="submission" date="2020-02" db="EMBL/GenBank/DDBJ databases">
        <title>Comparative genome analysis reveals the metabolism and evolution of the thermophilic archaeal genus Metallosphaera.</title>
        <authorList>
            <person name="Jiang C."/>
        </authorList>
    </citation>
    <scope>NUCLEOTIDE SEQUENCE [LARGE SCALE GENOMIC DNA]</scope>
    <source>
        <strain evidence="1 2">Ric-A</strain>
    </source>
</reference>
<dbReference type="RefSeq" id="WP_174632219.1">
    <property type="nucleotide sequence ID" value="NZ_CP049074.1"/>
</dbReference>
<gene>
    <name evidence="1" type="ORF">GWK48_10935</name>
</gene>
<organism evidence="1 2">
    <name type="scientific">Metallosphaera tengchongensis</name>
    <dbReference type="NCBI Taxonomy" id="1532350"/>
    <lineage>
        <taxon>Archaea</taxon>
        <taxon>Thermoproteota</taxon>
        <taxon>Thermoprotei</taxon>
        <taxon>Sulfolobales</taxon>
        <taxon>Sulfolobaceae</taxon>
        <taxon>Metallosphaera</taxon>
    </lineage>
</organism>
<dbReference type="Proteomes" id="UP000509301">
    <property type="component" value="Chromosome"/>
</dbReference>
<keyword evidence="2" id="KW-1185">Reference proteome</keyword>
<dbReference type="KEGG" id="mten:GWK48_10935"/>
<dbReference type="SUPFAM" id="SSF88723">
    <property type="entry name" value="PIN domain-like"/>
    <property type="match status" value="1"/>
</dbReference>
<dbReference type="EMBL" id="CP049074">
    <property type="protein sequence ID" value="QKR00829.1"/>
    <property type="molecule type" value="Genomic_DNA"/>
</dbReference>
<evidence type="ECO:0000313" key="1">
    <source>
        <dbReference type="EMBL" id="QKR00829.1"/>
    </source>
</evidence>
<dbReference type="InterPro" id="IPR029060">
    <property type="entry name" value="PIN-like_dom_sf"/>
</dbReference>
<sequence length="117" mass="13371">MSVYLDTSAIIKRYFAEENSDKLNEIFEGAWLGKIKVSFSTYNVGEVVGVVERLKNSWRVDEKVMKDVLDKFFNKILHLLRLGTLTLVPIYTKVIFKSIPILVNTKVGKASPFRAVM</sequence>
<dbReference type="AlphaFoldDB" id="A0A6N0NZ63"/>
<evidence type="ECO:0000313" key="2">
    <source>
        <dbReference type="Proteomes" id="UP000509301"/>
    </source>
</evidence>
<dbReference type="GeneID" id="55642464"/>
<name>A0A6N0NZ63_9CREN</name>
<dbReference type="Gene3D" id="3.40.50.1010">
    <property type="entry name" value="5'-nuclease"/>
    <property type="match status" value="1"/>
</dbReference>
<proteinExistence type="predicted"/>
<dbReference type="OrthoDB" id="275611at2157"/>
<accession>A0A6N0NZ63</accession>